<accession>A0A2S9V6U2</accession>
<feature type="transmembrane region" description="Helical" evidence="1">
    <location>
        <begin position="45"/>
        <end position="63"/>
    </location>
</feature>
<keyword evidence="1" id="KW-0472">Membrane</keyword>
<dbReference type="EMBL" id="PVNP01000192">
    <property type="protein sequence ID" value="PRO72181.1"/>
    <property type="molecule type" value="Genomic_DNA"/>
</dbReference>
<comment type="caution">
    <text evidence="2">The sequence shown here is derived from an EMBL/GenBank/DDBJ whole genome shotgun (WGS) entry which is preliminary data.</text>
</comment>
<evidence type="ECO:0000256" key="1">
    <source>
        <dbReference type="SAM" id="Phobius"/>
    </source>
</evidence>
<organism evidence="2 3">
    <name type="scientific">Alteromonas alba</name>
    <dbReference type="NCBI Taxonomy" id="2079529"/>
    <lineage>
        <taxon>Bacteria</taxon>
        <taxon>Pseudomonadati</taxon>
        <taxon>Pseudomonadota</taxon>
        <taxon>Gammaproteobacteria</taxon>
        <taxon>Alteromonadales</taxon>
        <taxon>Alteromonadaceae</taxon>
        <taxon>Alteromonas/Salinimonas group</taxon>
        <taxon>Alteromonas</taxon>
    </lineage>
</organism>
<evidence type="ECO:0000313" key="2">
    <source>
        <dbReference type="EMBL" id="PRO72181.1"/>
    </source>
</evidence>
<name>A0A2S9V6U2_9ALTE</name>
<protein>
    <submittedName>
        <fullName evidence="2">Branched-chain amino acid ABC transporter</fullName>
    </submittedName>
</protein>
<keyword evidence="3" id="KW-1185">Reference proteome</keyword>
<gene>
    <name evidence="2" type="ORF">C6Y40_18570</name>
</gene>
<proteinExistence type="predicted"/>
<reference evidence="3" key="1">
    <citation type="journal article" date="2020" name="Int. J. Syst. Evol. Microbiol.">
        <title>Alteromonas alba sp. nov., a marine bacterium isolated from the seawater of the West Pacific Ocean.</title>
        <authorList>
            <person name="Sun C."/>
            <person name="Wu Y.-H."/>
            <person name="Xamxidin M."/>
            <person name="Cheng H."/>
            <person name="Xu X.-W."/>
        </authorList>
    </citation>
    <scope>NUCLEOTIDE SEQUENCE [LARGE SCALE GENOMIC DNA]</scope>
    <source>
        <strain evidence="3">190</strain>
    </source>
</reference>
<keyword evidence="1" id="KW-0812">Transmembrane</keyword>
<dbReference type="AlphaFoldDB" id="A0A2S9V6U2"/>
<dbReference type="Pfam" id="PF05437">
    <property type="entry name" value="AzlD"/>
    <property type="match status" value="1"/>
</dbReference>
<dbReference type="OrthoDB" id="9154314at2"/>
<dbReference type="RefSeq" id="WP_105935894.1">
    <property type="nucleotide sequence ID" value="NZ_PVNP01000192.1"/>
</dbReference>
<keyword evidence="1" id="KW-1133">Transmembrane helix</keyword>
<dbReference type="Proteomes" id="UP000238949">
    <property type="component" value="Unassembled WGS sequence"/>
</dbReference>
<feature type="transmembrane region" description="Helical" evidence="1">
    <location>
        <begin position="69"/>
        <end position="87"/>
    </location>
</feature>
<evidence type="ECO:0000313" key="3">
    <source>
        <dbReference type="Proteomes" id="UP000238949"/>
    </source>
</evidence>
<dbReference type="InterPro" id="IPR008407">
    <property type="entry name" value="Brnchd-chn_aa_trnsp_AzlD"/>
</dbReference>
<sequence>MDTNRWLVILLCAAGTFLIRALPLVWTRRHLARQQNDTANTLPTWLGLLGPLMIAAMFGVSLVPVRQDWVGVIATLAGCATTLLSWYRSRTLGKPVFIGVVVFGFVTYGLTHLS</sequence>
<feature type="transmembrane region" description="Helical" evidence="1">
    <location>
        <begin position="6"/>
        <end position="25"/>
    </location>
</feature>
<feature type="transmembrane region" description="Helical" evidence="1">
    <location>
        <begin position="96"/>
        <end position="113"/>
    </location>
</feature>